<feature type="region of interest" description="Disordered" evidence="1">
    <location>
        <begin position="349"/>
        <end position="368"/>
    </location>
</feature>
<name>A0A2P2KPW0_RHIMU</name>
<dbReference type="InterPro" id="IPR037804">
    <property type="entry name" value="SGF73"/>
</dbReference>
<dbReference type="GO" id="GO:0000124">
    <property type="term" value="C:SAGA complex"/>
    <property type="evidence" value="ECO:0007669"/>
    <property type="project" value="InterPro"/>
</dbReference>
<proteinExistence type="predicted"/>
<dbReference type="AlphaFoldDB" id="A0A2P2KPW0"/>
<feature type="region of interest" description="Disordered" evidence="1">
    <location>
        <begin position="52"/>
        <end position="92"/>
    </location>
</feature>
<dbReference type="PANTHER" id="PTHR47805">
    <property type="entry name" value="SAGA-ASSOCIATED FACTOR 73"/>
    <property type="match status" value="1"/>
</dbReference>
<dbReference type="EMBL" id="GGEC01027286">
    <property type="protein sequence ID" value="MBX07770.1"/>
    <property type="molecule type" value="Transcribed_RNA"/>
</dbReference>
<sequence>MADMDIFGLMPMTDPLHLVCCNACKKPVKASQYAAHAEICRSLTSAGEMLLDTSGGIGHRRPPRKERKKLLSSYSNQATPAGEQGRSESMNADDPAALESQLHRQPGLSSSFSIDAKNVASMMDSKGVSPESIDHSACALPPPTKRIKLVSRQRLPLSDDCETAPGLKKTTSTQIALTCKDLQVQTSGSDMVYDDIGVCKRPGQTVEHCPMRKDVPVPLPLATKIYYSQRNNRLRSVVTNMYHVASPKGLCNGTGSPEASQQSIMQLQAPYQRTSSDEQADVLLNKREPSASKPDQILAECSEVCLDGSGGFLPLANLSNEFPVDNILKSQTGSAGLLRNKYRPYSFAGNSGQSMGTMQQSNGSVPVL</sequence>
<evidence type="ECO:0000313" key="2">
    <source>
        <dbReference type="EMBL" id="MBX07770.1"/>
    </source>
</evidence>
<accession>A0A2P2KPW0</accession>
<evidence type="ECO:0000256" key="1">
    <source>
        <dbReference type="SAM" id="MobiDB-lite"/>
    </source>
</evidence>
<dbReference type="PANTHER" id="PTHR47805:SF1">
    <property type="entry name" value="SAGA-ASSOCIATED FACTOR 73"/>
    <property type="match status" value="1"/>
</dbReference>
<evidence type="ECO:0008006" key="3">
    <source>
        <dbReference type="Google" id="ProtNLM"/>
    </source>
</evidence>
<reference evidence="2" key="1">
    <citation type="submission" date="2018-02" db="EMBL/GenBank/DDBJ databases">
        <title>Rhizophora mucronata_Transcriptome.</title>
        <authorList>
            <person name="Meera S.P."/>
            <person name="Sreeshan A."/>
            <person name="Augustine A."/>
        </authorList>
    </citation>
    <scope>NUCLEOTIDE SEQUENCE</scope>
    <source>
        <tissue evidence="2">Leaf</tissue>
    </source>
</reference>
<protein>
    <recommendedName>
        <fullName evidence="3">SAGA-associated factor 11</fullName>
    </recommendedName>
</protein>
<feature type="compositionally biased region" description="Basic residues" evidence="1">
    <location>
        <begin position="58"/>
        <end position="70"/>
    </location>
</feature>
<organism evidence="2">
    <name type="scientific">Rhizophora mucronata</name>
    <name type="common">Asiatic mangrove</name>
    <dbReference type="NCBI Taxonomy" id="61149"/>
    <lineage>
        <taxon>Eukaryota</taxon>
        <taxon>Viridiplantae</taxon>
        <taxon>Streptophyta</taxon>
        <taxon>Embryophyta</taxon>
        <taxon>Tracheophyta</taxon>
        <taxon>Spermatophyta</taxon>
        <taxon>Magnoliopsida</taxon>
        <taxon>eudicotyledons</taxon>
        <taxon>Gunneridae</taxon>
        <taxon>Pentapetalae</taxon>
        <taxon>rosids</taxon>
        <taxon>fabids</taxon>
        <taxon>Malpighiales</taxon>
        <taxon>Rhizophoraceae</taxon>
        <taxon>Rhizophora</taxon>
    </lineage>
</organism>